<comment type="subcellular location">
    <subcellularLocation>
        <location evidence="1">Cytoplasm</location>
        <location evidence="1">Cytoskeleton</location>
        <location evidence="1">Microtubule organizing center</location>
        <location evidence="1">Centrosome</location>
    </subcellularLocation>
</comment>
<dbReference type="PANTHER" id="PTHR31144:SF1">
    <property type="entry name" value="UPF0602 PROTEIN C4ORF47"/>
    <property type="match status" value="1"/>
</dbReference>
<sequence length="316" mass="36028">MVKEQIEWGFLYGRPDMERIGLFAEMPYMNGKGYVSPYARPKSDKLKGLICPGHKILVGKQDGLFESEFKRIFEKEAIVRGKKPPKVKNISERPFISCCGSKLHATPGDYFGCFSGNITAFSPIKRRMAKKPPELKPFITNPGKKGGPGYIDITIGRYPKYEWSRYGQKAKYKQYGVNLGGPLRTMICPQPYFGPDPYPDPPNSKPGRVYVRPVEKVYGRPIGNGIIIPTGPAKWPGGMHAGCFDKFPEYKPDRYKSVYEALKPKREPKVFYPQSMANKSFYNTSILNQNLDFRVNAVNHFVFEPTYLKYLAYRSE</sequence>
<keyword evidence="7" id="KW-1185">Reference proteome</keyword>
<evidence type="ECO:0000313" key="6">
    <source>
        <dbReference type="EMBL" id="KAL3285199.1"/>
    </source>
</evidence>
<dbReference type="Proteomes" id="UP001516400">
    <property type="component" value="Unassembled WGS sequence"/>
</dbReference>
<keyword evidence="2" id="KW-0963">Cytoplasm</keyword>
<keyword evidence="3" id="KW-0206">Cytoskeleton</keyword>
<evidence type="ECO:0000256" key="2">
    <source>
        <dbReference type="ARBA" id="ARBA00022490"/>
    </source>
</evidence>
<comment type="caution">
    <text evidence="6">The sequence shown here is derived from an EMBL/GenBank/DDBJ whole genome shotgun (WGS) entry which is preliminary data.</text>
</comment>
<reference evidence="6 7" key="1">
    <citation type="journal article" date="2021" name="BMC Biol.">
        <title>Horizontally acquired antibacterial genes associated with adaptive radiation of ladybird beetles.</title>
        <authorList>
            <person name="Li H.S."/>
            <person name="Tang X.F."/>
            <person name="Huang Y.H."/>
            <person name="Xu Z.Y."/>
            <person name="Chen M.L."/>
            <person name="Du X.Y."/>
            <person name="Qiu B.Y."/>
            <person name="Chen P.T."/>
            <person name="Zhang W."/>
            <person name="Slipinski A."/>
            <person name="Escalona H.E."/>
            <person name="Waterhouse R.M."/>
            <person name="Zwick A."/>
            <person name="Pang H."/>
        </authorList>
    </citation>
    <scope>NUCLEOTIDE SEQUENCE [LARGE SCALE GENOMIC DNA]</scope>
    <source>
        <strain evidence="6">SYSU2018</strain>
    </source>
</reference>
<proteinExistence type="inferred from homology"/>
<evidence type="ECO:0000256" key="4">
    <source>
        <dbReference type="ARBA" id="ARBA00035656"/>
    </source>
</evidence>
<name>A0ABD2P2I7_9CUCU</name>
<gene>
    <name evidence="6" type="ORF">HHI36_019315</name>
</gene>
<evidence type="ECO:0000256" key="1">
    <source>
        <dbReference type="ARBA" id="ARBA00004300"/>
    </source>
</evidence>
<dbReference type="EMBL" id="JABFTP020000165">
    <property type="protein sequence ID" value="KAL3285199.1"/>
    <property type="molecule type" value="Genomic_DNA"/>
</dbReference>
<dbReference type="AlphaFoldDB" id="A0ABD2P2I7"/>
<dbReference type="PANTHER" id="PTHR31144">
    <property type="entry name" value="UPF0602 PROTEIN C4ORF47"/>
    <property type="match status" value="1"/>
</dbReference>
<dbReference type="InterPro" id="IPR029358">
    <property type="entry name" value="CFAP96"/>
</dbReference>
<evidence type="ECO:0000256" key="3">
    <source>
        <dbReference type="ARBA" id="ARBA00023212"/>
    </source>
</evidence>
<comment type="similarity">
    <text evidence="4">Belongs to the CFAP96 family.</text>
</comment>
<dbReference type="Pfam" id="PF15239">
    <property type="entry name" value="CFAP96-like"/>
    <property type="match status" value="1"/>
</dbReference>
<evidence type="ECO:0000313" key="7">
    <source>
        <dbReference type="Proteomes" id="UP001516400"/>
    </source>
</evidence>
<accession>A0ABD2P2I7</accession>
<dbReference type="GO" id="GO:0005813">
    <property type="term" value="C:centrosome"/>
    <property type="evidence" value="ECO:0007669"/>
    <property type="project" value="UniProtKB-SubCell"/>
</dbReference>
<evidence type="ECO:0000256" key="5">
    <source>
        <dbReference type="ARBA" id="ARBA00035693"/>
    </source>
</evidence>
<protein>
    <recommendedName>
        <fullName evidence="5">Cilia-and flagella-associated protein 96</fullName>
    </recommendedName>
</protein>
<organism evidence="6 7">
    <name type="scientific">Cryptolaemus montrouzieri</name>
    <dbReference type="NCBI Taxonomy" id="559131"/>
    <lineage>
        <taxon>Eukaryota</taxon>
        <taxon>Metazoa</taxon>
        <taxon>Ecdysozoa</taxon>
        <taxon>Arthropoda</taxon>
        <taxon>Hexapoda</taxon>
        <taxon>Insecta</taxon>
        <taxon>Pterygota</taxon>
        <taxon>Neoptera</taxon>
        <taxon>Endopterygota</taxon>
        <taxon>Coleoptera</taxon>
        <taxon>Polyphaga</taxon>
        <taxon>Cucujiformia</taxon>
        <taxon>Coccinelloidea</taxon>
        <taxon>Coccinellidae</taxon>
        <taxon>Scymninae</taxon>
        <taxon>Scymnini</taxon>
        <taxon>Cryptolaemus</taxon>
    </lineage>
</organism>